<keyword evidence="1" id="KW-0812">Transmembrane</keyword>
<dbReference type="EMBL" id="JAOVQO010000024">
    <property type="protein sequence ID" value="MCU9850234.1"/>
    <property type="molecule type" value="Genomic_DNA"/>
</dbReference>
<protein>
    <submittedName>
        <fullName evidence="2">Phage holin family protein</fullName>
    </submittedName>
</protein>
<proteinExistence type="predicted"/>
<dbReference type="RefSeq" id="WP_263340059.1">
    <property type="nucleotide sequence ID" value="NZ_JAOVQO010000024.1"/>
</dbReference>
<dbReference type="InterPro" id="IPR009937">
    <property type="entry name" value="Phage_holin_3_6"/>
</dbReference>
<accession>A0ABT2X907</accession>
<name>A0ABT2X907_9RHOB</name>
<sequence>MNVEPSVKSTGALVGDALHQVTRLVRGEVALAKAEVAESVRTAGMGIVLVAAAAVIALSALNVLSAALVAALVDQGLAPGWSALLVALLLGTVALILALKGLHALKPSSLAPRRTVENVRRDAKTIKEIVENGTSD</sequence>
<comment type="caution">
    <text evidence="2">The sequence shown here is derived from an EMBL/GenBank/DDBJ whole genome shotgun (WGS) entry which is preliminary data.</text>
</comment>
<feature type="transmembrane region" description="Helical" evidence="1">
    <location>
        <begin position="79"/>
        <end position="99"/>
    </location>
</feature>
<evidence type="ECO:0000313" key="3">
    <source>
        <dbReference type="Proteomes" id="UP001209535"/>
    </source>
</evidence>
<organism evidence="2 3">
    <name type="scientific">Albidovulum salinarum</name>
    <dbReference type="NCBI Taxonomy" id="2984153"/>
    <lineage>
        <taxon>Bacteria</taxon>
        <taxon>Pseudomonadati</taxon>
        <taxon>Pseudomonadota</taxon>
        <taxon>Alphaproteobacteria</taxon>
        <taxon>Rhodobacterales</taxon>
        <taxon>Paracoccaceae</taxon>
        <taxon>Albidovulum</taxon>
    </lineage>
</organism>
<reference evidence="2 3" key="1">
    <citation type="submission" date="2022-10" db="EMBL/GenBank/DDBJ databases">
        <title>Defluviimonas sp. nov., isolated from ocean surface sediments.</title>
        <authorList>
            <person name="He W."/>
            <person name="Wang L."/>
            <person name="Zhang D.-F."/>
        </authorList>
    </citation>
    <scope>NUCLEOTIDE SEQUENCE [LARGE SCALE GENOMIC DNA]</scope>
    <source>
        <strain evidence="2 3">WL0024</strain>
    </source>
</reference>
<feature type="transmembrane region" description="Helical" evidence="1">
    <location>
        <begin position="47"/>
        <end position="73"/>
    </location>
</feature>
<keyword evidence="1" id="KW-1133">Transmembrane helix</keyword>
<keyword evidence="3" id="KW-1185">Reference proteome</keyword>
<evidence type="ECO:0000256" key="1">
    <source>
        <dbReference type="SAM" id="Phobius"/>
    </source>
</evidence>
<dbReference type="Pfam" id="PF07332">
    <property type="entry name" value="Phage_holin_3_6"/>
    <property type="match status" value="1"/>
</dbReference>
<keyword evidence="1" id="KW-0472">Membrane</keyword>
<dbReference type="Proteomes" id="UP001209535">
    <property type="component" value="Unassembled WGS sequence"/>
</dbReference>
<evidence type="ECO:0000313" key="2">
    <source>
        <dbReference type="EMBL" id="MCU9850234.1"/>
    </source>
</evidence>
<gene>
    <name evidence="2" type="ORF">OEZ60_19780</name>
</gene>